<dbReference type="Proteomes" id="UP000662314">
    <property type="component" value="Unassembled WGS sequence"/>
</dbReference>
<accession>A0A8J7I6R2</accession>
<evidence type="ECO:0000313" key="1">
    <source>
        <dbReference type="EMBL" id="MBH8575905.1"/>
    </source>
</evidence>
<sequence>MKSHGFGKLVNFLNQLEQERINYTLAHHRDETIMVSVAVPGERWEVEFFEDGLVEVERFTSRGEITGEEVLSELFSLYSEPEGNSAEFSQNTKLASTT</sequence>
<proteinExistence type="predicted"/>
<reference evidence="1 2" key="1">
    <citation type="journal article" date="2021" name="Int. J. Syst. Evol. Microbiol.">
        <title>Amazonocrinis nigriterrae gen. nov., sp. nov., Atlanticothrix silvestris gen. nov., sp. nov. and Dendronalium phyllosphericum gen. nov., sp. nov., nostocacean cyanobacteria from Brazilian environments.</title>
        <authorList>
            <person name="Alvarenga D.O."/>
            <person name="Andreote A.P.D."/>
            <person name="Branco L.H.Z."/>
            <person name="Delbaje E."/>
            <person name="Cruz R.B."/>
            <person name="Varani A.M."/>
            <person name="Fiore M.F."/>
        </authorList>
    </citation>
    <scope>NUCLEOTIDE SEQUENCE [LARGE SCALE GENOMIC DNA]</scope>
    <source>
        <strain evidence="1 2">CENA369</strain>
    </source>
</reference>
<gene>
    <name evidence="1" type="ORF">I8752_23485</name>
</gene>
<name>A0A8J7I6R2_9NOST</name>
<protein>
    <submittedName>
        <fullName evidence="1">Uncharacterized protein</fullName>
    </submittedName>
</protein>
<dbReference type="AlphaFoldDB" id="A0A8J7I6R2"/>
<dbReference type="EMBL" id="JAECZA010000214">
    <property type="protein sequence ID" value="MBH8575905.1"/>
    <property type="molecule type" value="Genomic_DNA"/>
</dbReference>
<evidence type="ECO:0000313" key="2">
    <source>
        <dbReference type="Proteomes" id="UP000662314"/>
    </source>
</evidence>
<dbReference type="RefSeq" id="WP_214434656.1">
    <property type="nucleotide sequence ID" value="NZ_CAWPUQ010000139.1"/>
</dbReference>
<keyword evidence="2" id="KW-1185">Reference proteome</keyword>
<comment type="caution">
    <text evidence="1">The sequence shown here is derived from an EMBL/GenBank/DDBJ whole genome shotgun (WGS) entry which is preliminary data.</text>
</comment>
<organism evidence="1 2">
    <name type="scientific">Dendronalium phyllosphericum CENA369</name>
    <dbReference type="NCBI Taxonomy" id="1725256"/>
    <lineage>
        <taxon>Bacteria</taxon>
        <taxon>Bacillati</taxon>
        <taxon>Cyanobacteriota</taxon>
        <taxon>Cyanophyceae</taxon>
        <taxon>Nostocales</taxon>
        <taxon>Nostocaceae</taxon>
        <taxon>Dendronalium</taxon>
        <taxon>Dendronalium phyllosphericum</taxon>
    </lineage>
</organism>